<protein>
    <submittedName>
        <fullName evidence="1">Uncharacterized protein</fullName>
    </submittedName>
</protein>
<dbReference type="Proteomes" id="UP000199473">
    <property type="component" value="Unassembled WGS sequence"/>
</dbReference>
<sequence>MTWLARARRARTPRRPTRPAHACHRWYPDDGDDVVHGGRGIDVLNLPSLTAASLIGALRLSGRGDPRPGLSILIGADGAITFPDEAGREEAVSGTIAIEGRRLHFFGIRRIEFRPEA</sequence>
<keyword evidence="2" id="KW-1185">Reference proteome</keyword>
<proteinExistence type="predicted"/>
<accession>A0A1I4A2T6</accession>
<dbReference type="STRING" id="1123062.SAMN02745775_10356"/>
<name>A0A1I4A2T6_9PROT</name>
<dbReference type="AlphaFoldDB" id="A0A1I4A2T6"/>
<dbReference type="RefSeq" id="WP_092959144.1">
    <property type="nucleotide sequence ID" value="NZ_FOSQ01000003.1"/>
</dbReference>
<organism evidence="1 2">
    <name type="scientific">Falsiroseomonas stagni DSM 19981</name>
    <dbReference type="NCBI Taxonomy" id="1123062"/>
    <lineage>
        <taxon>Bacteria</taxon>
        <taxon>Pseudomonadati</taxon>
        <taxon>Pseudomonadota</taxon>
        <taxon>Alphaproteobacteria</taxon>
        <taxon>Acetobacterales</taxon>
        <taxon>Roseomonadaceae</taxon>
        <taxon>Falsiroseomonas</taxon>
    </lineage>
</organism>
<evidence type="ECO:0000313" key="2">
    <source>
        <dbReference type="Proteomes" id="UP000199473"/>
    </source>
</evidence>
<dbReference type="EMBL" id="FOSQ01000003">
    <property type="protein sequence ID" value="SFK50069.1"/>
    <property type="molecule type" value="Genomic_DNA"/>
</dbReference>
<reference evidence="1 2" key="1">
    <citation type="submission" date="2016-10" db="EMBL/GenBank/DDBJ databases">
        <authorList>
            <person name="de Groot N.N."/>
        </authorList>
    </citation>
    <scope>NUCLEOTIDE SEQUENCE [LARGE SCALE GENOMIC DNA]</scope>
    <source>
        <strain evidence="1 2">DSM 19981</strain>
    </source>
</reference>
<evidence type="ECO:0000313" key="1">
    <source>
        <dbReference type="EMBL" id="SFK50069.1"/>
    </source>
</evidence>
<gene>
    <name evidence="1" type="ORF">SAMN02745775_10356</name>
</gene>